<accession>A0ABV7Y5A6</accession>
<dbReference type="Gene3D" id="2.30.110.10">
    <property type="entry name" value="Electron Transport, Fmn-binding Protein, Chain A"/>
    <property type="match status" value="1"/>
</dbReference>
<dbReference type="Proteomes" id="UP001595699">
    <property type="component" value="Unassembled WGS sequence"/>
</dbReference>
<organism evidence="1 2">
    <name type="scientific">Tenggerimyces flavus</name>
    <dbReference type="NCBI Taxonomy" id="1708749"/>
    <lineage>
        <taxon>Bacteria</taxon>
        <taxon>Bacillati</taxon>
        <taxon>Actinomycetota</taxon>
        <taxon>Actinomycetes</taxon>
        <taxon>Propionibacteriales</taxon>
        <taxon>Nocardioidaceae</taxon>
        <taxon>Tenggerimyces</taxon>
    </lineage>
</organism>
<evidence type="ECO:0000313" key="1">
    <source>
        <dbReference type="EMBL" id="MFC3760228.1"/>
    </source>
</evidence>
<sequence length="157" mass="17573">MTQQATRYLAPPKRAALIHRAMKWVTAHGVSLYSSRMLRVRGRKTGEARSTLVNLLEVDGAQYLVAPRGHTQWVRNLRAASGEAELTLGRREWPVTAVELADDAKVPVLRAYLKRFGWEVGAFFETLTKNSTDAELEAVAPGFPAFRLTPRWAVSLK</sequence>
<gene>
    <name evidence="1" type="ORF">ACFOUW_05220</name>
</gene>
<name>A0ABV7Y5A6_9ACTN</name>
<proteinExistence type="predicted"/>
<dbReference type="NCBIfam" id="TIGR00026">
    <property type="entry name" value="hi_GC_TIGR00026"/>
    <property type="match status" value="1"/>
</dbReference>
<reference evidence="2" key="1">
    <citation type="journal article" date="2019" name="Int. J. Syst. Evol. Microbiol.">
        <title>The Global Catalogue of Microorganisms (GCM) 10K type strain sequencing project: providing services to taxonomists for standard genome sequencing and annotation.</title>
        <authorList>
            <consortium name="The Broad Institute Genomics Platform"/>
            <consortium name="The Broad Institute Genome Sequencing Center for Infectious Disease"/>
            <person name="Wu L."/>
            <person name="Ma J."/>
        </authorList>
    </citation>
    <scope>NUCLEOTIDE SEQUENCE [LARGE SCALE GENOMIC DNA]</scope>
    <source>
        <strain evidence="2">CGMCC 4.7241</strain>
    </source>
</reference>
<dbReference type="InterPro" id="IPR004378">
    <property type="entry name" value="F420H2_quin_Rdtase"/>
</dbReference>
<comment type="caution">
    <text evidence="1">The sequence shown here is derived from an EMBL/GenBank/DDBJ whole genome shotgun (WGS) entry which is preliminary data.</text>
</comment>
<dbReference type="InterPro" id="IPR012349">
    <property type="entry name" value="Split_barrel_FMN-bd"/>
</dbReference>
<dbReference type="EMBL" id="JBHRZH010000005">
    <property type="protein sequence ID" value="MFC3760228.1"/>
    <property type="molecule type" value="Genomic_DNA"/>
</dbReference>
<keyword evidence="2" id="KW-1185">Reference proteome</keyword>
<dbReference type="Pfam" id="PF04075">
    <property type="entry name" value="F420H2_quin_red"/>
    <property type="match status" value="1"/>
</dbReference>
<evidence type="ECO:0000313" key="2">
    <source>
        <dbReference type="Proteomes" id="UP001595699"/>
    </source>
</evidence>
<protein>
    <submittedName>
        <fullName evidence="1">Nitroreductase family deazaflavin-dependent oxidoreductase</fullName>
    </submittedName>
</protein>
<dbReference type="RefSeq" id="WP_205122709.1">
    <property type="nucleotide sequence ID" value="NZ_JAFBCM010000001.1"/>
</dbReference>